<sequence>MAPVSFFDKPGQYVAWAIRRKPAIFWSLVVGSMGPVVALTAPPVRKMFGDGPRPQIPLTYPIPKGPRQRTAGYED</sequence>
<keyword evidence="2" id="KW-0812">Transmembrane</keyword>
<dbReference type="PANTHER" id="PTHR38488:SF1">
    <property type="entry name" value="OXIDOREDUCTASE 9.5 KDA SUBUNIT, PUTATIVE (AFU_ORTHOLOGUE AFUA_5G08980)-RELATED"/>
    <property type="match status" value="1"/>
</dbReference>
<evidence type="ECO:0000256" key="1">
    <source>
        <dbReference type="SAM" id="MobiDB-lite"/>
    </source>
</evidence>
<keyword evidence="2" id="KW-1133">Transmembrane helix</keyword>
<evidence type="ECO:0000256" key="2">
    <source>
        <dbReference type="SAM" id="Phobius"/>
    </source>
</evidence>
<evidence type="ECO:0000313" key="3">
    <source>
        <dbReference type="EMBL" id="KAF2768335.1"/>
    </source>
</evidence>
<dbReference type="InterPro" id="IPR039961">
    <property type="entry name" value="Nuo9.5"/>
</dbReference>
<feature type="region of interest" description="Disordered" evidence="1">
    <location>
        <begin position="50"/>
        <end position="75"/>
    </location>
</feature>
<accession>A0A6G1L660</accession>
<organism evidence="3 4">
    <name type="scientific">Teratosphaeria nubilosa</name>
    <dbReference type="NCBI Taxonomy" id="161662"/>
    <lineage>
        <taxon>Eukaryota</taxon>
        <taxon>Fungi</taxon>
        <taxon>Dikarya</taxon>
        <taxon>Ascomycota</taxon>
        <taxon>Pezizomycotina</taxon>
        <taxon>Dothideomycetes</taxon>
        <taxon>Dothideomycetidae</taxon>
        <taxon>Mycosphaerellales</taxon>
        <taxon>Teratosphaeriaceae</taxon>
        <taxon>Teratosphaeria</taxon>
    </lineage>
</organism>
<keyword evidence="4" id="KW-1185">Reference proteome</keyword>
<evidence type="ECO:0008006" key="5">
    <source>
        <dbReference type="Google" id="ProtNLM"/>
    </source>
</evidence>
<dbReference type="Proteomes" id="UP000799436">
    <property type="component" value="Unassembled WGS sequence"/>
</dbReference>
<dbReference type="AlphaFoldDB" id="A0A6G1L660"/>
<keyword evidence="2" id="KW-0472">Membrane</keyword>
<proteinExistence type="predicted"/>
<name>A0A6G1L660_9PEZI</name>
<feature type="transmembrane region" description="Helical" evidence="2">
    <location>
        <begin position="23"/>
        <end position="44"/>
    </location>
</feature>
<protein>
    <recommendedName>
        <fullName evidence="5">NADH-ubiquinone oxidoreductase 9.5 kDa subunit</fullName>
    </recommendedName>
</protein>
<gene>
    <name evidence="3" type="ORF">EJ03DRAFT_328373</name>
</gene>
<dbReference type="PANTHER" id="PTHR38488">
    <property type="entry name" value="OXIDOREDUCTASE 9.5 KDA SUBUNIT, PUTATIVE (AFU_ORTHOLOGUE AFUA_5G08980)-RELATED"/>
    <property type="match status" value="1"/>
</dbReference>
<evidence type="ECO:0000313" key="4">
    <source>
        <dbReference type="Proteomes" id="UP000799436"/>
    </source>
</evidence>
<reference evidence="3" key="1">
    <citation type="journal article" date="2020" name="Stud. Mycol.">
        <title>101 Dothideomycetes genomes: a test case for predicting lifestyles and emergence of pathogens.</title>
        <authorList>
            <person name="Haridas S."/>
            <person name="Albert R."/>
            <person name="Binder M."/>
            <person name="Bloem J."/>
            <person name="Labutti K."/>
            <person name="Salamov A."/>
            <person name="Andreopoulos B."/>
            <person name="Baker S."/>
            <person name="Barry K."/>
            <person name="Bills G."/>
            <person name="Bluhm B."/>
            <person name="Cannon C."/>
            <person name="Castanera R."/>
            <person name="Culley D."/>
            <person name="Daum C."/>
            <person name="Ezra D."/>
            <person name="Gonzalez J."/>
            <person name="Henrissat B."/>
            <person name="Kuo A."/>
            <person name="Liang C."/>
            <person name="Lipzen A."/>
            <person name="Lutzoni F."/>
            <person name="Magnuson J."/>
            <person name="Mondo S."/>
            <person name="Nolan M."/>
            <person name="Ohm R."/>
            <person name="Pangilinan J."/>
            <person name="Park H.-J."/>
            <person name="Ramirez L."/>
            <person name="Alfaro M."/>
            <person name="Sun H."/>
            <person name="Tritt A."/>
            <person name="Yoshinaga Y."/>
            <person name="Zwiers L.-H."/>
            <person name="Turgeon B."/>
            <person name="Goodwin S."/>
            <person name="Spatafora J."/>
            <person name="Crous P."/>
            <person name="Grigoriev I."/>
        </authorList>
    </citation>
    <scope>NUCLEOTIDE SEQUENCE</scope>
    <source>
        <strain evidence="3">CBS 116005</strain>
    </source>
</reference>
<dbReference type="CDD" id="cd22903">
    <property type="entry name" value="NI9M"/>
    <property type="match status" value="1"/>
</dbReference>
<dbReference type="EMBL" id="ML995845">
    <property type="protein sequence ID" value="KAF2768335.1"/>
    <property type="molecule type" value="Genomic_DNA"/>
</dbReference>
<dbReference type="OrthoDB" id="2093409at2759"/>